<evidence type="ECO:0000313" key="1">
    <source>
        <dbReference type="EMBL" id="KAF3582064.1"/>
    </source>
</evidence>
<evidence type="ECO:0000313" key="2">
    <source>
        <dbReference type="Proteomes" id="UP000266723"/>
    </source>
</evidence>
<sequence>MLLIRSDLLSLTLPSLSHLSNNRVKLRQFSCFGDCRVLLSVVRSSESPSSCVSPLLLVFLCGLGGGLARQNPSFRFRSSAPGVDPEGSVLRLVGVSTWSFCAPVNKLRLYFPPVVSGGLRGVFVIWVQSSSHGGSGGSELQFASVFRFTVLSSDGVALHTPFCSPVGFCAVGSRFTSKPVTADPEVVYPPGPLVLYELSVKRVYMVSVDGQEGGNLRICLPNDGIIGWCHNLVPPVVVSDGLVSRFEGAFLSGSWQPSTFPALLRSLGLSSPHCPPLLWIQHLSSIQL</sequence>
<dbReference type="Proteomes" id="UP000266723">
    <property type="component" value="Unassembled WGS sequence"/>
</dbReference>
<comment type="caution">
    <text evidence="1">The sequence shown here is derived from an EMBL/GenBank/DDBJ whole genome shotgun (WGS) entry which is preliminary data.</text>
</comment>
<gene>
    <name evidence="1" type="ORF">DY000_02035072</name>
</gene>
<reference evidence="1 2" key="1">
    <citation type="journal article" date="2020" name="BMC Genomics">
        <title>Intraspecific diversification of the crop wild relative Brassica cretica Lam. using demographic model selection.</title>
        <authorList>
            <person name="Kioukis A."/>
            <person name="Michalopoulou V.A."/>
            <person name="Briers L."/>
            <person name="Pirintsos S."/>
            <person name="Studholme D.J."/>
            <person name="Pavlidis P."/>
            <person name="Sarris P.F."/>
        </authorList>
    </citation>
    <scope>NUCLEOTIDE SEQUENCE [LARGE SCALE GENOMIC DNA]</scope>
    <source>
        <strain evidence="2">cv. PFS-1207/04</strain>
    </source>
</reference>
<protein>
    <submittedName>
        <fullName evidence="1">Uncharacterized protein</fullName>
    </submittedName>
</protein>
<proteinExistence type="predicted"/>
<dbReference type="EMBL" id="QGKV02000649">
    <property type="protein sequence ID" value="KAF3582064.1"/>
    <property type="molecule type" value="Genomic_DNA"/>
</dbReference>
<accession>A0ABQ7DVE3</accession>
<name>A0ABQ7DVE3_BRACR</name>
<organism evidence="1 2">
    <name type="scientific">Brassica cretica</name>
    <name type="common">Mustard</name>
    <dbReference type="NCBI Taxonomy" id="69181"/>
    <lineage>
        <taxon>Eukaryota</taxon>
        <taxon>Viridiplantae</taxon>
        <taxon>Streptophyta</taxon>
        <taxon>Embryophyta</taxon>
        <taxon>Tracheophyta</taxon>
        <taxon>Spermatophyta</taxon>
        <taxon>Magnoliopsida</taxon>
        <taxon>eudicotyledons</taxon>
        <taxon>Gunneridae</taxon>
        <taxon>Pentapetalae</taxon>
        <taxon>rosids</taxon>
        <taxon>malvids</taxon>
        <taxon>Brassicales</taxon>
        <taxon>Brassicaceae</taxon>
        <taxon>Brassiceae</taxon>
        <taxon>Brassica</taxon>
    </lineage>
</organism>
<keyword evidence="2" id="KW-1185">Reference proteome</keyword>